<comment type="caution">
    <text evidence="2">The sequence shown here is derived from an EMBL/GenBank/DDBJ whole genome shotgun (WGS) entry which is preliminary data.</text>
</comment>
<gene>
    <name evidence="2" type="ORF">J4D97_17000</name>
</gene>
<dbReference type="Pfam" id="PF12728">
    <property type="entry name" value="HTH_17"/>
    <property type="match status" value="1"/>
</dbReference>
<protein>
    <submittedName>
        <fullName evidence="2">Helix-turn-helix domain-containing protein</fullName>
    </submittedName>
</protein>
<feature type="domain" description="Helix-turn-helix" evidence="1">
    <location>
        <begin position="40"/>
        <end position="86"/>
    </location>
</feature>
<reference evidence="2 3" key="1">
    <citation type="submission" date="2021-03" db="EMBL/GenBank/DDBJ databases">
        <authorList>
            <person name="Kim M.K."/>
        </authorList>
    </citation>
    <scope>NUCLEOTIDE SEQUENCE [LARGE SCALE GENOMIC DNA]</scope>
    <source>
        <strain evidence="2 3">BT507</strain>
    </source>
</reference>
<dbReference type="Proteomes" id="UP000670527">
    <property type="component" value="Unassembled WGS sequence"/>
</dbReference>
<evidence type="ECO:0000259" key="1">
    <source>
        <dbReference type="Pfam" id="PF12728"/>
    </source>
</evidence>
<keyword evidence="3" id="KW-1185">Reference proteome</keyword>
<dbReference type="RefSeq" id="WP_208308618.1">
    <property type="nucleotide sequence ID" value="NZ_JAGETX010000011.1"/>
</dbReference>
<sequence length="110" mass="12133">MQTVLLISEAEWSALCATVTELTHQVHQLLHPTPEKPDPVLTTAQAAEYIGLSTDALRRARRGGRIQGVRLNEKDWGFRCSALDAYPRRYHRATFQPGPLPGSSLAAAPE</sequence>
<evidence type="ECO:0000313" key="3">
    <source>
        <dbReference type="Proteomes" id="UP000670527"/>
    </source>
</evidence>
<dbReference type="EMBL" id="JAGETX010000011">
    <property type="protein sequence ID" value="MBO3272354.1"/>
    <property type="molecule type" value="Genomic_DNA"/>
</dbReference>
<evidence type="ECO:0000313" key="2">
    <source>
        <dbReference type="EMBL" id="MBO3272354.1"/>
    </source>
</evidence>
<dbReference type="InterPro" id="IPR041657">
    <property type="entry name" value="HTH_17"/>
</dbReference>
<organism evidence="2 3">
    <name type="scientific">Hymenobacter defluvii</name>
    <dbReference type="NCBI Taxonomy" id="2054411"/>
    <lineage>
        <taxon>Bacteria</taxon>
        <taxon>Pseudomonadati</taxon>
        <taxon>Bacteroidota</taxon>
        <taxon>Cytophagia</taxon>
        <taxon>Cytophagales</taxon>
        <taxon>Hymenobacteraceae</taxon>
        <taxon>Hymenobacter</taxon>
    </lineage>
</organism>
<accession>A0ABS3TIE4</accession>
<proteinExistence type="predicted"/>
<name>A0ABS3TIE4_9BACT</name>